<feature type="compositionally biased region" description="Low complexity" evidence="4">
    <location>
        <begin position="300"/>
        <end position="320"/>
    </location>
</feature>
<reference evidence="7 8" key="1">
    <citation type="submission" date="2023-01" db="EMBL/GenBank/DDBJ databases">
        <title>Novel species of the genus Vogesella isolated from rivers.</title>
        <authorList>
            <person name="Lu H."/>
        </authorList>
    </citation>
    <scope>NUCLEOTIDE SEQUENCE [LARGE SCALE GENOMIC DNA]</scope>
    <source>
        <strain evidence="7 8">DC21W</strain>
    </source>
</reference>
<accession>A0ABT5IZU6</accession>
<dbReference type="PANTHER" id="PTHR43531:SF11">
    <property type="entry name" value="METHYL-ACCEPTING CHEMOTAXIS PROTEIN 3"/>
    <property type="match status" value="1"/>
</dbReference>
<feature type="compositionally biased region" description="Polar residues" evidence="4">
    <location>
        <begin position="520"/>
        <end position="529"/>
    </location>
</feature>
<dbReference type="InterPro" id="IPR051310">
    <property type="entry name" value="MCP_chemotaxis"/>
</dbReference>
<dbReference type="Pfam" id="PF00015">
    <property type="entry name" value="MCPsignal"/>
    <property type="match status" value="1"/>
</dbReference>
<organism evidence="7 8">
    <name type="scientific">Vogesella aquatica</name>
    <dbReference type="NCBI Taxonomy" id="2984206"/>
    <lineage>
        <taxon>Bacteria</taxon>
        <taxon>Pseudomonadati</taxon>
        <taxon>Pseudomonadota</taxon>
        <taxon>Betaproteobacteria</taxon>
        <taxon>Neisseriales</taxon>
        <taxon>Chromobacteriaceae</taxon>
        <taxon>Vogesella</taxon>
    </lineage>
</organism>
<dbReference type="InterPro" id="IPR047347">
    <property type="entry name" value="YvaQ-like_sensor"/>
</dbReference>
<feature type="transmembrane region" description="Helical" evidence="5">
    <location>
        <begin position="12"/>
        <end position="34"/>
    </location>
</feature>
<feature type="region of interest" description="Disordered" evidence="4">
    <location>
        <begin position="300"/>
        <end position="328"/>
    </location>
</feature>
<comment type="similarity">
    <text evidence="2">Belongs to the methyl-accepting chemotaxis (MCP) protein family.</text>
</comment>
<dbReference type="PRINTS" id="PR00260">
    <property type="entry name" value="CHEMTRNSDUCR"/>
</dbReference>
<dbReference type="PROSITE" id="PS50111">
    <property type="entry name" value="CHEMOTAXIS_TRANSDUC_2"/>
    <property type="match status" value="1"/>
</dbReference>
<keyword evidence="8" id="KW-1185">Reference proteome</keyword>
<comment type="caution">
    <text evidence="7">The sequence shown here is derived from an EMBL/GenBank/DDBJ whole genome shotgun (WGS) entry which is preliminary data.</text>
</comment>
<dbReference type="Gene3D" id="1.10.287.950">
    <property type="entry name" value="Methyl-accepting chemotaxis protein"/>
    <property type="match status" value="1"/>
</dbReference>
<evidence type="ECO:0000313" key="7">
    <source>
        <dbReference type="EMBL" id="MDC7718093.1"/>
    </source>
</evidence>
<dbReference type="Pfam" id="PF12729">
    <property type="entry name" value="4HB_MCP_1"/>
    <property type="match status" value="1"/>
</dbReference>
<dbReference type="EMBL" id="JAQQLF010000015">
    <property type="protein sequence ID" value="MDC7718093.1"/>
    <property type="molecule type" value="Genomic_DNA"/>
</dbReference>
<dbReference type="RefSeq" id="WP_272752390.1">
    <property type="nucleotide sequence ID" value="NZ_JAQQLF010000015.1"/>
</dbReference>
<dbReference type="PANTHER" id="PTHR43531">
    <property type="entry name" value="PROTEIN ICFG"/>
    <property type="match status" value="1"/>
</dbReference>
<proteinExistence type="inferred from homology"/>
<dbReference type="InterPro" id="IPR024478">
    <property type="entry name" value="HlyB_4HB_MCP"/>
</dbReference>
<keyword evidence="5" id="KW-0472">Membrane</keyword>
<keyword evidence="5" id="KW-0812">Transmembrane</keyword>
<evidence type="ECO:0000256" key="1">
    <source>
        <dbReference type="ARBA" id="ARBA00022500"/>
    </source>
</evidence>
<dbReference type="SUPFAM" id="SSF58104">
    <property type="entry name" value="Methyl-accepting chemotaxis protein (MCP) signaling domain"/>
    <property type="match status" value="1"/>
</dbReference>
<dbReference type="Proteomes" id="UP001219956">
    <property type="component" value="Unassembled WGS sequence"/>
</dbReference>
<keyword evidence="3" id="KW-0807">Transducer</keyword>
<dbReference type="SMART" id="SM00283">
    <property type="entry name" value="MA"/>
    <property type="match status" value="1"/>
</dbReference>
<keyword evidence="1" id="KW-0145">Chemotaxis</keyword>
<evidence type="ECO:0000256" key="5">
    <source>
        <dbReference type="SAM" id="Phobius"/>
    </source>
</evidence>
<protein>
    <submittedName>
        <fullName evidence="7">Methyl-accepting chemotaxis protein</fullName>
    </submittedName>
</protein>
<sequence length="548" mass="58199">MSTKQMSVAMRLGLGFGAVIFFMLLVFLIAMNGFRQINVQMSAITKENSPELVQINAMNDAVQEMRVQYRNVIIITDAAELGKAVEIYNSNKNKYPEVYRKLQDLFAAQVEPMSEKERDLMNQIAAQAAVAFPIVDRVVQLGAANQNEEAATMMQQQANPAMGKLRSLIAELAAFETQLSVDMAKEADDKYNAAFMQMLTVSIIALVVGIVVAILIIRNIARSLGGEPHYVADAMREVANGNLMVNVTVKPGDTTSLAASIAATIDKLRGIMAEVRSNADNLSSASQQVSATAQSLAQGASESAASVEETSASVEEMSSSINQTSDNAKLTESIATKAAREAAEGGDAVKQTVVAMRQIADKISIVDDIAYQTNLLALNAAIEAARAGEHGKGFAVVAAEVRKLAERSQVAAQEIGEVASGSVSMAERAGQLLEEIVRSSSKTADLVQEISAASMEQATGVGQINASVQQINSATQQSASSSEELASTAEEMSGQAENLQDLISFFRIETSGLARRRNTGRGTASSQPAANLHGSAGGEADENDFVRF</sequence>
<dbReference type="InterPro" id="IPR004089">
    <property type="entry name" value="MCPsignal_dom"/>
</dbReference>
<feature type="domain" description="Methyl-accepting transducer" evidence="6">
    <location>
        <begin position="278"/>
        <end position="493"/>
    </location>
</feature>
<evidence type="ECO:0000313" key="8">
    <source>
        <dbReference type="Proteomes" id="UP001219956"/>
    </source>
</evidence>
<feature type="compositionally biased region" description="Acidic residues" evidence="4">
    <location>
        <begin position="539"/>
        <end position="548"/>
    </location>
</feature>
<keyword evidence="5" id="KW-1133">Transmembrane helix</keyword>
<evidence type="ECO:0000256" key="2">
    <source>
        <dbReference type="ARBA" id="ARBA00029447"/>
    </source>
</evidence>
<evidence type="ECO:0000256" key="3">
    <source>
        <dbReference type="PROSITE-ProRule" id="PRU00284"/>
    </source>
</evidence>
<gene>
    <name evidence="7" type="ORF">PQU95_12815</name>
</gene>
<dbReference type="InterPro" id="IPR004090">
    <property type="entry name" value="Chemotax_Me-accpt_rcpt"/>
</dbReference>
<name>A0ABT5IZU6_9NEIS</name>
<feature type="region of interest" description="Disordered" evidence="4">
    <location>
        <begin position="516"/>
        <end position="548"/>
    </location>
</feature>
<evidence type="ECO:0000256" key="4">
    <source>
        <dbReference type="SAM" id="MobiDB-lite"/>
    </source>
</evidence>
<dbReference type="CDD" id="cd19411">
    <property type="entry name" value="MCP2201-like_sensor"/>
    <property type="match status" value="1"/>
</dbReference>
<feature type="transmembrane region" description="Helical" evidence="5">
    <location>
        <begin position="194"/>
        <end position="217"/>
    </location>
</feature>
<evidence type="ECO:0000259" key="6">
    <source>
        <dbReference type="PROSITE" id="PS50111"/>
    </source>
</evidence>